<proteinExistence type="predicted"/>
<keyword evidence="2" id="KW-1185">Reference proteome</keyword>
<accession>A0AAD5IZC3</accession>
<gene>
    <name evidence="1" type="ORF">LWI28_014101</name>
</gene>
<protein>
    <submittedName>
        <fullName evidence="1">Uncharacterized protein</fullName>
    </submittedName>
</protein>
<sequence>MKGSTGQLHTRKFTSHVWLNNYSIEAREWHVPVKQAEGPLSDPSPFLLPSLQAVWQRKRGVTTACVVVAAGTCYTLL</sequence>
<evidence type="ECO:0000313" key="1">
    <source>
        <dbReference type="EMBL" id="KAI9181346.1"/>
    </source>
</evidence>
<dbReference type="AlphaFoldDB" id="A0AAD5IZC3"/>
<reference evidence="1" key="2">
    <citation type="submission" date="2023-02" db="EMBL/GenBank/DDBJ databases">
        <authorList>
            <person name="Swenson N.G."/>
            <person name="Wegrzyn J.L."/>
            <person name="Mcevoy S.L."/>
        </authorList>
    </citation>
    <scope>NUCLEOTIDE SEQUENCE</scope>
    <source>
        <strain evidence="1">91603</strain>
        <tissue evidence="1">Leaf</tissue>
    </source>
</reference>
<reference evidence="1" key="1">
    <citation type="journal article" date="2022" name="Plant J.">
        <title>Strategies of tolerance reflected in two North American maple genomes.</title>
        <authorList>
            <person name="McEvoy S.L."/>
            <person name="Sezen U.U."/>
            <person name="Trouern-Trend A."/>
            <person name="McMahon S.M."/>
            <person name="Schaberg P.G."/>
            <person name="Yang J."/>
            <person name="Wegrzyn J.L."/>
            <person name="Swenson N.G."/>
        </authorList>
    </citation>
    <scope>NUCLEOTIDE SEQUENCE</scope>
    <source>
        <strain evidence="1">91603</strain>
    </source>
</reference>
<organism evidence="1 2">
    <name type="scientific">Acer negundo</name>
    <name type="common">Box elder</name>
    <dbReference type="NCBI Taxonomy" id="4023"/>
    <lineage>
        <taxon>Eukaryota</taxon>
        <taxon>Viridiplantae</taxon>
        <taxon>Streptophyta</taxon>
        <taxon>Embryophyta</taxon>
        <taxon>Tracheophyta</taxon>
        <taxon>Spermatophyta</taxon>
        <taxon>Magnoliopsida</taxon>
        <taxon>eudicotyledons</taxon>
        <taxon>Gunneridae</taxon>
        <taxon>Pentapetalae</taxon>
        <taxon>rosids</taxon>
        <taxon>malvids</taxon>
        <taxon>Sapindales</taxon>
        <taxon>Sapindaceae</taxon>
        <taxon>Hippocastanoideae</taxon>
        <taxon>Acereae</taxon>
        <taxon>Acer</taxon>
    </lineage>
</organism>
<comment type="caution">
    <text evidence="1">The sequence shown here is derived from an EMBL/GenBank/DDBJ whole genome shotgun (WGS) entry which is preliminary data.</text>
</comment>
<evidence type="ECO:0000313" key="2">
    <source>
        <dbReference type="Proteomes" id="UP001064489"/>
    </source>
</evidence>
<dbReference type="Proteomes" id="UP001064489">
    <property type="component" value="Chromosome 4"/>
</dbReference>
<name>A0AAD5IZC3_ACENE</name>
<dbReference type="EMBL" id="JAJSOW010000101">
    <property type="protein sequence ID" value="KAI9181346.1"/>
    <property type="molecule type" value="Genomic_DNA"/>
</dbReference>